<organism evidence="5 6">
    <name type="scientific">Cohnella xylanilytica</name>
    <dbReference type="NCBI Taxonomy" id="557555"/>
    <lineage>
        <taxon>Bacteria</taxon>
        <taxon>Bacillati</taxon>
        <taxon>Bacillota</taxon>
        <taxon>Bacilli</taxon>
        <taxon>Bacillales</taxon>
        <taxon>Paenibacillaceae</taxon>
        <taxon>Cohnella</taxon>
    </lineage>
</organism>
<keyword evidence="6" id="KW-1185">Reference proteome</keyword>
<keyword evidence="1" id="KW-0805">Transcription regulation</keyword>
<feature type="domain" description="HTH marR-type" evidence="4">
    <location>
        <begin position="3"/>
        <end position="138"/>
    </location>
</feature>
<gene>
    <name evidence="5" type="ORF">H7B90_02805</name>
</gene>
<dbReference type="PROSITE" id="PS01117">
    <property type="entry name" value="HTH_MARR_1"/>
    <property type="match status" value="1"/>
</dbReference>
<evidence type="ECO:0000256" key="3">
    <source>
        <dbReference type="ARBA" id="ARBA00023163"/>
    </source>
</evidence>
<keyword evidence="2" id="KW-0238">DNA-binding</keyword>
<dbReference type="EMBL" id="JACJVR010000007">
    <property type="protein sequence ID" value="MBB6690321.1"/>
    <property type="molecule type" value="Genomic_DNA"/>
</dbReference>
<evidence type="ECO:0000313" key="5">
    <source>
        <dbReference type="EMBL" id="MBB6690321.1"/>
    </source>
</evidence>
<accession>A0A841TWI4</accession>
<dbReference type="PANTHER" id="PTHR42756:SF1">
    <property type="entry name" value="TRANSCRIPTIONAL REPRESSOR OF EMRAB OPERON"/>
    <property type="match status" value="1"/>
</dbReference>
<keyword evidence="3" id="KW-0804">Transcription</keyword>
<dbReference type="InterPro" id="IPR000835">
    <property type="entry name" value="HTH_MarR-typ"/>
</dbReference>
<dbReference type="SUPFAM" id="SSF46785">
    <property type="entry name" value="Winged helix' DNA-binding domain"/>
    <property type="match status" value="1"/>
</dbReference>
<dbReference type="Pfam" id="PF01047">
    <property type="entry name" value="MarR"/>
    <property type="match status" value="1"/>
</dbReference>
<sequence>MADQQQVSLIFRSFREVNQAFHHAIWKESEGFGLTPIQFFVLKTLCQHPRIRLSELAELVHIGNSAASGIVDRLVKLGAISRDRLETDRRSITLSLTEKGEGLLKSASEVSMERLMPLLDLSDEDVENLIRIHHLIVRKLQTVERG</sequence>
<dbReference type="Proteomes" id="UP000553776">
    <property type="component" value="Unassembled WGS sequence"/>
</dbReference>
<comment type="caution">
    <text evidence="5">The sequence shown here is derived from an EMBL/GenBank/DDBJ whole genome shotgun (WGS) entry which is preliminary data.</text>
</comment>
<name>A0A841TWI4_9BACL</name>
<evidence type="ECO:0000256" key="2">
    <source>
        <dbReference type="ARBA" id="ARBA00023125"/>
    </source>
</evidence>
<dbReference type="RefSeq" id="WP_185134356.1">
    <property type="nucleotide sequence ID" value="NZ_JACJVR010000007.1"/>
</dbReference>
<dbReference type="PANTHER" id="PTHR42756">
    <property type="entry name" value="TRANSCRIPTIONAL REGULATOR, MARR"/>
    <property type="match status" value="1"/>
</dbReference>
<evidence type="ECO:0000313" key="6">
    <source>
        <dbReference type="Proteomes" id="UP000553776"/>
    </source>
</evidence>
<dbReference type="InterPro" id="IPR036388">
    <property type="entry name" value="WH-like_DNA-bd_sf"/>
</dbReference>
<dbReference type="PRINTS" id="PR00598">
    <property type="entry name" value="HTHMARR"/>
</dbReference>
<dbReference type="InterPro" id="IPR036390">
    <property type="entry name" value="WH_DNA-bd_sf"/>
</dbReference>
<reference evidence="5 6" key="1">
    <citation type="submission" date="2020-08" db="EMBL/GenBank/DDBJ databases">
        <title>Cohnella phylogeny.</title>
        <authorList>
            <person name="Dunlap C."/>
        </authorList>
    </citation>
    <scope>NUCLEOTIDE SEQUENCE [LARGE SCALE GENOMIC DNA]</scope>
    <source>
        <strain evidence="5 6">DSM 25239</strain>
    </source>
</reference>
<dbReference type="GO" id="GO:0003677">
    <property type="term" value="F:DNA binding"/>
    <property type="evidence" value="ECO:0007669"/>
    <property type="project" value="UniProtKB-KW"/>
</dbReference>
<dbReference type="PROSITE" id="PS50995">
    <property type="entry name" value="HTH_MARR_2"/>
    <property type="match status" value="1"/>
</dbReference>
<dbReference type="GO" id="GO:0003700">
    <property type="term" value="F:DNA-binding transcription factor activity"/>
    <property type="evidence" value="ECO:0007669"/>
    <property type="project" value="InterPro"/>
</dbReference>
<dbReference type="SMART" id="SM00347">
    <property type="entry name" value="HTH_MARR"/>
    <property type="match status" value="1"/>
</dbReference>
<evidence type="ECO:0000259" key="4">
    <source>
        <dbReference type="PROSITE" id="PS50995"/>
    </source>
</evidence>
<proteinExistence type="predicted"/>
<evidence type="ECO:0000256" key="1">
    <source>
        <dbReference type="ARBA" id="ARBA00023015"/>
    </source>
</evidence>
<dbReference type="Gene3D" id="1.10.10.10">
    <property type="entry name" value="Winged helix-like DNA-binding domain superfamily/Winged helix DNA-binding domain"/>
    <property type="match status" value="1"/>
</dbReference>
<dbReference type="InterPro" id="IPR023187">
    <property type="entry name" value="Tscrpt_reg_MarR-type_CS"/>
</dbReference>
<protein>
    <submittedName>
        <fullName evidence="5">MarR family transcriptional regulator</fullName>
    </submittedName>
</protein>
<dbReference type="AlphaFoldDB" id="A0A841TWI4"/>